<feature type="region of interest" description="Disordered" evidence="1">
    <location>
        <begin position="63"/>
        <end position="90"/>
    </location>
</feature>
<accession>A0A2I0VN47</accession>
<keyword evidence="3" id="KW-1185">Reference proteome</keyword>
<reference evidence="2 3" key="2">
    <citation type="journal article" date="2017" name="Nature">
        <title>The Apostasia genome and the evolution of orchids.</title>
        <authorList>
            <person name="Zhang G.Q."/>
            <person name="Liu K.W."/>
            <person name="Li Z."/>
            <person name="Lohaus R."/>
            <person name="Hsiao Y.Y."/>
            <person name="Niu S.C."/>
            <person name="Wang J.Y."/>
            <person name="Lin Y.C."/>
            <person name="Xu Q."/>
            <person name="Chen L.J."/>
            <person name="Yoshida K."/>
            <person name="Fujiwara S."/>
            <person name="Wang Z.W."/>
            <person name="Zhang Y.Q."/>
            <person name="Mitsuda N."/>
            <person name="Wang M."/>
            <person name="Liu G.H."/>
            <person name="Pecoraro L."/>
            <person name="Huang H.X."/>
            <person name="Xiao X.J."/>
            <person name="Lin M."/>
            <person name="Wu X.Y."/>
            <person name="Wu W.L."/>
            <person name="Chen Y.Y."/>
            <person name="Chang S.B."/>
            <person name="Sakamoto S."/>
            <person name="Ohme-Takagi M."/>
            <person name="Yagi M."/>
            <person name="Zeng S.J."/>
            <person name="Shen C.Y."/>
            <person name="Yeh C.M."/>
            <person name="Luo Y.B."/>
            <person name="Tsai W.C."/>
            <person name="Van de Peer Y."/>
            <person name="Liu Z.J."/>
        </authorList>
    </citation>
    <scope>NUCLEOTIDE SEQUENCE [LARGE SCALE GENOMIC DNA]</scope>
    <source>
        <tissue evidence="2">The whole plant</tissue>
    </source>
</reference>
<organism evidence="2 3">
    <name type="scientific">Dendrobium catenatum</name>
    <dbReference type="NCBI Taxonomy" id="906689"/>
    <lineage>
        <taxon>Eukaryota</taxon>
        <taxon>Viridiplantae</taxon>
        <taxon>Streptophyta</taxon>
        <taxon>Embryophyta</taxon>
        <taxon>Tracheophyta</taxon>
        <taxon>Spermatophyta</taxon>
        <taxon>Magnoliopsida</taxon>
        <taxon>Liliopsida</taxon>
        <taxon>Asparagales</taxon>
        <taxon>Orchidaceae</taxon>
        <taxon>Epidendroideae</taxon>
        <taxon>Malaxideae</taxon>
        <taxon>Dendrobiinae</taxon>
        <taxon>Dendrobium</taxon>
    </lineage>
</organism>
<feature type="region of interest" description="Disordered" evidence="1">
    <location>
        <begin position="14"/>
        <end position="42"/>
    </location>
</feature>
<reference evidence="2 3" key="1">
    <citation type="journal article" date="2016" name="Sci. Rep.">
        <title>The Dendrobium catenatum Lindl. genome sequence provides insights into polysaccharide synthase, floral development and adaptive evolution.</title>
        <authorList>
            <person name="Zhang G.Q."/>
            <person name="Xu Q."/>
            <person name="Bian C."/>
            <person name="Tsai W.C."/>
            <person name="Yeh C.M."/>
            <person name="Liu K.W."/>
            <person name="Yoshida K."/>
            <person name="Zhang L.S."/>
            <person name="Chang S.B."/>
            <person name="Chen F."/>
            <person name="Shi Y."/>
            <person name="Su Y.Y."/>
            <person name="Zhang Y.Q."/>
            <person name="Chen L.J."/>
            <person name="Yin Y."/>
            <person name="Lin M."/>
            <person name="Huang H."/>
            <person name="Deng H."/>
            <person name="Wang Z.W."/>
            <person name="Zhu S.L."/>
            <person name="Zhao X."/>
            <person name="Deng C."/>
            <person name="Niu S.C."/>
            <person name="Huang J."/>
            <person name="Wang M."/>
            <person name="Liu G.H."/>
            <person name="Yang H.J."/>
            <person name="Xiao X.J."/>
            <person name="Hsiao Y.Y."/>
            <person name="Wu W.L."/>
            <person name="Chen Y.Y."/>
            <person name="Mitsuda N."/>
            <person name="Ohme-Takagi M."/>
            <person name="Luo Y.B."/>
            <person name="Van de Peer Y."/>
            <person name="Liu Z.J."/>
        </authorList>
    </citation>
    <scope>NUCLEOTIDE SEQUENCE [LARGE SCALE GENOMIC DNA]</scope>
    <source>
        <tissue evidence="2">The whole plant</tissue>
    </source>
</reference>
<gene>
    <name evidence="2" type="ORF">MA16_Dca020892</name>
</gene>
<proteinExistence type="predicted"/>
<evidence type="ECO:0000313" key="3">
    <source>
        <dbReference type="Proteomes" id="UP000233837"/>
    </source>
</evidence>
<evidence type="ECO:0000313" key="2">
    <source>
        <dbReference type="EMBL" id="PKU64813.1"/>
    </source>
</evidence>
<sequence length="120" mass="13749">MKTIIIKGSHLLYEEHPNSKSPKKSEKLTVQSSPIQRRSKSINRASNMSCFCFFSKVEPMKQSHKAPASSSNNEKIVKSAEVKEELPREELQKEKPVKMNNERLAMMVSHFPVQRRPGIL</sequence>
<dbReference type="AlphaFoldDB" id="A0A2I0VN47"/>
<feature type="compositionally biased region" description="Polar residues" evidence="1">
    <location>
        <begin position="28"/>
        <end position="42"/>
    </location>
</feature>
<feature type="compositionally biased region" description="Basic and acidic residues" evidence="1">
    <location>
        <begin position="75"/>
        <end position="90"/>
    </location>
</feature>
<evidence type="ECO:0000256" key="1">
    <source>
        <dbReference type="SAM" id="MobiDB-lite"/>
    </source>
</evidence>
<dbReference type="EMBL" id="KZ503394">
    <property type="protein sequence ID" value="PKU64813.1"/>
    <property type="molecule type" value="Genomic_DNA"/>
</dbReference>
<protein>
    <submittedName>
        <fullName evidence="2">Uncharacterized protein</fullName>
    </submittedName>
</protein>
<name>A0A2I0VN47_9ASPA</name>
<dbReference type="Proteomes" id="UP000233837">
    <property type="component" value="Unassembled WGS sequence"/>
</dbReference>
<feature type="compositionally biased region" description="Basic and acidic residues" evidence="1">
    <location>
        <begin position="14"/>
        <end position="27"/>
    </location>
</feature>